<dbReference type="Pfam" id="PF01301">
    <property type="entry name" value="Glyco_hydro_35"/>
    <property type="match status" value="1"/>
</dbReference>
<protein>
    <submittedName>
        <fullName evidence="7">Beta-galactosidase family protein</fullName>
    </submittedName>
</protein>
<dbReference type="PIRSF" id="PIRSF006336">
    <property type="entry name" value="B-gal"/>
    <property type="match status" value="1"/>
</dbReference>
<dbReference type="InterPro" id="IPR008979">
    <property type="entry name" value="Galactose-bd-like_sf"/>
</dbReference>
<evidence type="ECO:0000256" key="2">
    <source>
        <dbReference type="ARBA" id="ARBA00022801"/>
    </source>
</evidence>
<comment type="caution">
    <text evidence="7">The sequence shown here is derived from an EMBL/GenBank/DDBJ whole genome shotgun (WGS) entry which is preliminary data.</text>
</comment>
<dbReference type="EMBL" id="JBHEZZ010000003">
    <property type="protein sequence ID" value="MFC1401122.1"/>
    <property type="molecule type" value="Genomic_DNA"/>
</dbReference>
<dbReference type="SUPFAM" id="SSF51445">
    <property type="entry name" value="(Trans)glycosidases"/>
    <property type="match status" value="1"/>
</dbReference>
<dbReference type="Gene3D" id="2.60.120.260">
    <property type="entry name" value="Galactose-binding domain-like"/>
    <property type="match status" value="2"/>
</dbReference>
<dbReference type="Pfam" id="PF21317">
    <property type="entry name" value="BetaGal_ABD_1"/>
    <property type="match status" value="1"/>
</dbReference>
<evidence type="ECO:0000256" key="1">
    <source>
        <dbReference type="ARBA" id="ARBA00009809"/>
    </source>
</evidence>
<feature type="domain" description="Beta-galactosidase galactose-binding" evidence="6">
    <location>
        <begin position="496"/>
        <end position="554"/>
    </location>
</feature>
<reference evidence="7 8" key="1">
    <citation type="submission" date="2024-09" db="EMBL/GenBank/DDBJ databases">
        <authorList>
            <person name="Lee S.D."/>
        </authorList>
    </citation>
    <scope>NUCLEOTIDE SEQUENCE [LARGE SCALE GENOMIC DNA]</scope>
    <source>
        <strain evidence="7 8">N1-5</strain>
    </source>
</reference>
<evidence type="ECO:0000256" key="3">
    <source>
        <dbReference type="ARBA" id="ARBA00023295"/>
    </source>
</evidence>
<proteinExistence type="inferred from homology"/>
<dbReference type="InterPro" id="IPR048912">
    <property type="entry name" value="BetaGal1-like_ABD1"/>
</dbReference>
<dbReference type="PRINTS" id="PR00742">
    <property type="entry name" value="GLHYDRLASE35"/>
</dbReference>
<dbReference type="Proteomes" id="UP001592528">
    <property type="component" value="Unassembled WGS sequence"/>
</dbReference>
<feature type="domain" description="Glycoside hydrolase 35 catalytic" evidence="4">
    <location>
        <begin position="11"/>
        <end position="322"/>
    </location>
</feature>
<dbReference type="Pfam" id="PF21467">
    <property type="entry name" value="BetaGal_gal-bd"/>
    <property type="match status" value="1"/>
</dbReference>
<feature type="domain" description="Beta-galactosidase 1-like first all-beta" evidence="5">
    <location>
        <begin position="367"/>
        <end position="476"/>
    </location>
</feature>
<dbReference type="Gene3D" id="3.20.20.80">
    <property type="entry name" value="Glycosidases"/>
    <property type="match status" value="1"/>
</dbReference>
<dbReference type="InterPro" id="IPR048913">
    <property type="entry name" value="BetaGal_gal-bd"/>
</dbReference>
<dbReference type="SUPFAM" id="SSF49785">
    <property type="entry name" value="Galactose-binding domain-like"/>
    <property type="match status" value="1"/>
</dbReference>
<evidence type="ECO:0000259" key="6">
    <source>
        <dbReference type="Pfam" id="PF21467"/>
    </source>
</evidence>
<dbReference type="PANTHER" id="PTHR23421">
    <property type="entry name" value="BETA-GALACTOSIDASE RELATED"/>
    <property type="match status" value="1"/>
</dbReference>
<evidence type="ECO:0000313" key="8">
    <source>
        <dbReference type="Proteomes" id="UP001592528"/>
    </source>
</evidence>
<evidence type="ECO:0000259" key="4">
    <source>
        <dbReference type="Pfam" id="PF01301"/>
    </source>
</evidence>
<comment type="similarity">
    <text evidence="1">Belongs to the glycosyl hydrolase 35 family.</text>
</comment>
<evidence type="ECO:0000313" key="7">
    <source>
        <dbReference type="EMBL" id="MFC1401122.1"/>
    </source>
</evidence>
<organism evidence="7 8">
    <name type="scientific">Streptacidiphilus cavernicola</name>
    <dbReference type="NCBI Taxonomy" id="3342716"/>
    <lineage>
        <taxon>Bacteria</taxon>
        <taxon>Bacillati</taxon>
        <taxon>Actinomycetota</taxon>
        <taxon>Actinomycetes</taxon>
        <taxon>Kitasatosporales</taxon>
        <taxon>Streptomycetaceae</taxon>
        <taxon>Streptacidiphilus</taxon>
    </lineage>
</organism>
<keyword evidence="8" id="KW-1185">Reference proteome</keyword>
<gene>
    <name evidence="7" type="ORF">ACEZDJ_07465</name>
</gene>
<dbReference type="PROSITE" id="PS01182">
    <property type="entry name" value="GLYCOSYL_HYDROL_F35"/>
    <property type="match status" value="1"/>
</dbReference>
<sequence>MAILDITDDGFHLDGQPFRIISGGLHYFRVHPEQWADRLHKARLMGLNTVDTYVPWNLHAPRPDVFDLDGILDLPRFLELAAAEGLHVLFRPGPYICGEWEGGGLPSWLLADPTMELRTTHPGFLAAVDDYLDRLLPVVLPYLASRGGPVLAVQLENEYGAFGEDAAYLTRLAQSLVKRGVDVPLFTSDQPGDLARGGLDGVLRTVNFGSGVGRGLEALRAQQPTGPLMCTEFWNGWFDRWGGKHVVRDPDDAARALDELLAAGASVNFYMFHGGTNFGFSNGANDKGNYRATVTSYDYDAPLDEAGDATPKYRAFRSVIARYAAEPAEPVPARAPKFALPGIELSEQAPLFDNLAGLGSPASGDRPLTMEELGQNFGFVLYTTRLDTPGPTRLAVGAVRDRAQVFLDGQPVGVLERENHEHTLTFTVPAGGAELRVLVENQGRVNYGAALHDRKGLIGPVTLNGSAVDEWSSLPLPLEDLGPLAFARTDSAVPGPVLHRGTFQVDEPADSHLHLDGWTKGNAWINGFNLGRYWSRGPQRSLYVPAPVLRPGANEIVLLELHGSTGRTVDLREVPDLGPIEE</sequence>
<dbReference type="InterPro" id="IPR001944">
    <property type="entry name" value="Glycoside_Hdrlase_35"/>
</dbReference>
<dbReference type="InterPro" id="IPR017853">
    <property type="entry name" value="GH"/>
</dbReference>
<dbReference type="InterPro" id="IPR031330">
    <property type="entry name" value="Gly_Hdrlase_35_cat"/>
</dbReference>
<accession>A0ABV6UI49</accession>
<evidence type="ECO:0000259" key="5">
    <source>
        <dbReference type="Pfam" id="PF21317"/>
    </source>
</evidence>
<dbReference type="InterPro" id="IPR019801">
    <property type="entry name" value="Glyco_hydro_35_CS"/>
</dbReference>
<keyword evidence="3" id="KW-0326">Glycosidase</keyword>
<dbReference type="InterPro" id="IPR026283">
    <property type="entry name" value="B-gal_1-like"/>
</dbReference>
<name>A0ABV6UI49_9ACTN</name>
<keyword evidence="2" id="KW-0378">Hydrolase</keyword>
<dbReference type="RefSeq" id="WP_030256858.1">
    <property type="nucleotide sequence ID" value="NZ_JBHEZZ010000003.1"/>
</dbReference>